<dbReference type="PROSITE" id="PS51918">
    <property type="entry name" value="RADICAL_SAM"/>
    <property type="match status" value="1"/>
</dbReference>
<evidence type="ECO:0000256" key="11">
    <source>
        <dbReference type="ARBA" id="ARBA00023004"/>
    </source>
</evidence>
<dbReference type="Proteomes" id="UP000712673">
    <property type="component" value="Unassembled WGS sequence"/>
</dbReference>
<dbReference type="EC" id="2.1.1.192" evidence="14"/>
<dbReference type="HAMAP" id="MF_01849">
    <property type="entry name" value="RNA_methyltr_RlmN"/>
    <property type="match status" value="1"/>
</dbReference>
<dbReference type="Gene3D" id="3.20.20.70">
    <property type="entry name" value="Aldolase class I"/>
    <property type="match status" value="1"/>
</dbReference>
<evidence type="ECO:0000256" key="5">
    <source>
        <dbReference type="ARBA" id="ARBA00022552"/>
    </source>
</evidence>
<evidence type="ECO:0000256" key="10">
    <source>
        <dbReference type="ARBA" id="ARBA00022723"/>
    </source>
</evidence>
<dbReference type="InterPro" id="IPR013785">
    <property type="entry name" value="Aldolase_TIM"/>
</dbReference>
<evidence type="ECO:0000256" key="2">
    <source>
        <dbReference type="ARBA" id="ARBA00007544"/>
    </source>
</evidence>
<dbReference type="Pfam" id="PF04055">
    <property type="entry name" value="Radical_SAM"/>
    <property type="match status" value="1"/>
</dbReference>
<feature type="binding site" evidence="14">
    <location>
        <begin position="162"/>
        <end position="163"/>
    </location>
    <ligand>
        <name>S-adenosyl-L-methionine</name>
        <dbReference type="ChEBI" id="CHEBI:59789"/>
    </ligand>
</feature>
<dbReference type="Pfam" id="PF21016">
    <property type="entry name" value="RlmN_N"/>
    <property type="match status" value="1"/>
</dbReference>
<evidence type="ECO:0000256" key="3">
    <source>
        <dbReference type="ARBA" id="ARBA00022485"/>
    </source>
</evidence>
<accession>A0A937W3Q7</accession>
<keyword evidence="9 14" id="KW-0819">tRNA processing</keyword>
<dbReference type="SUPFAM" id="SSF102114">
    <property type="entry name" value="Radical SAM enzymes"/>
    <property type="match status" value="1"/>
</dbReference>
<keyword evidence="8 14" id="KW-0949">S-adenosyl-L-methionine</keyword>
<evidence type="ECO:0000256" key="4">
    <source>
        <dbReference type="ARBA" id="ARBA00022490"/>
    </source>
</evidence>
<dbReference type="FunFam" id="3.20.20.70:FF:000014">
    <property type="entry name" value="Probable dual-specificity RNA methyltransferase RlmN"/>
    <property type="match status" value="1"/>
</dbReference>
<comment type="similarity">
    <text evidence="2 14">Belongs to the radical SAM superfamily. RlmN family.</text>
</comment>
<keyword evidence="13 14" id="KW-1015">Disulfide bond</keyword>
<protein>
    <recommendedName>
        <fullName evidence="14">Probable dual-specificity RNA methyltransferase RlmN</fullName>
        <ecNumber evidence="14">2.1.1.192</ecNumber>
    </recommendedName>
    <alternativeName>
        <fullName evidence="14">23S rRNA (adenine(2503)-C(2))-methyltransferase</fullName>
    </alternativeName>
    <alternativeName>
        <fullName evidence="14">23S rRNA m2A2503 methyltransferase</fullName>
    </alternativeName>
    <alternativeName>
        <fullName evidence="14">Ribosomal RNA large subunit methyltransferase N</fullName>
    </alternativeName>
    <alternativeName>
        <fullName evidence="14">tRNA (adenine(37)-C(2))-methyltransferase</fullName>
    </alternativeName>
    <alternativeName>
        <fullName evidence="14">tRNA m2A37 methyltransferase</fullName>
    </alternativeName>
</protein>
<dbReference type="GO" id="GO:0002935">
    <property type="term" value="F:tRNA (adenine(37)-C2)-methyltransferase activity"/>
    <property type="evidence" value="ECO:0007669"/>
    <property type="project" value="UniProtKB-UniRule"/>
</dbReference>
<dbReference type="GO" id="GO:0019843">
    <property type="term" value="F:rRNA binding"/>
    <property type="evidence" value="ECO:0007669"/>
    <property type="project" value="UniProtKB-UniRule"/>
</dbReference>
<feature type="active site" description="S-methylcysteine intermediate" evidence="14">
    <location>
        <position position="336"/>
    </location>
</feature>
<comment type="cofactor">
    <cofactor evidence="14">
        <name>[4Fe-4S] cluster</name>
        <dbReference type="ChEBI" id="CHEBI:49883"/>
    </cofactor>
    <text evidence="14">Binds 1 [4Fe-4S] cluster. The cluster is coordinated with 3 cysteines and an exchangeable S-adenosyl-L-methionine.</text>
</comment>
<comment type="caution">
    <text evidence="14">Lacks conserved residue(s) required for the propagation of feature annotation.</text>
</comment>
<comment type="caution">
    <text evidence="16">The sequence shown here is derived from an EMBL/GenBank/DDBJ whole genome shotgun (WGS) entry which is preliminary data.</text>
</comment>
<dbReference type="PANTHER" id="PTHR30544">
    <property type="entry name" value="23S RRNA METHYLTRANSFERASE"/>
    <property type="match status" value="1"/>
</dbReference>
<evidence type="ECO:0000256" key="6">
    <source>
        <dbReference type="ARBA" id="ARBA00022603"/>
    </source>
</evidence>
<comment type="catalytic activity">
    <reaction evidence="14">
        <text>adenosine(37) in tRNA + 2 reduced [2Fe-2S]-[ferredoxin] + 2 S-adenosyl-L-methionine = 2-methyladenosine(37) in tRNA + 5'-deoxyadenosine + L-methionine + 2 oxidized [2Fe-2S]-[ferredoxin] + S-adenosyl-L-homocysteine</text>
        <dbReference type="Rhea" id="RHEA:43332"/>
        <dbReference type="Rhea" id="RHEA-COMP:10000"/>
        <dbReference type="Rhea" id="RHEA-COMP:10001"/>
        <dbReference type="Rhea" id="RHEA-COMP:10162"/>
        <dbReference type="Rhea" id="RHEA-COMP:10485"/>
        <dbReference type="ChEBI" id="CHEBI:17319"/>
        <dbReference type="ChEBI" id="CHEBI:33737"/>
        <dbReference type="ChEBI" id="CHEBI:33738"/>
        <dbReference type="ChEBI" id="CHEBI:57844"/>
        <dbReference type="ChEBI" id="CHEBI:57856"/>
        <dbReference type="ChEBI" id="CHEBI:59789"/>
        <dbReference type="ChEBI" id="CHEBI:74411"/>
        <dbReference type="ChEBI" id="CHEBI:74497"/>
        <dbReference type="EC" id="2.1.1.192"/>
    </reaction>
</comment>
<dbReference type="InterPro" id="IPR058240">
    <property type="entry name" value="rSAM_sf"/>
</dbReference>
<comment type="catalytic activity">
    <reaction evidence="14">
        <text>adenosine(2503) in 23S rRNA + 2 reduced [2Fe-2S]-[ferredoxin] + 2 S-adenosyl-L-methionine = 2-methyladenosine(2503) in 23S rRNA + 5'-deoxyadenosine + L-methionine + 2 oxidized [2Fe-2S]-[ferredoxin] + S-adenosyl-L-homocysteine</text>
        <dbReference type="Rhea" id="RHEA:42916"/>
        <dbReference type="Rhea" id="RHEA-COMP:10000"/>
        <dbReference type="Rhea" id="RHEA-COMP:10001"/>
        <dbReference type="Rhea" id="RHEA-COMP:10152"/>
        <dbReference type="Rhea" id="RHEA-COMP:10282"/>
        <dbReference type="ChEBI" id="CHEBI:17319"/>
        <dbReference type="ChEBI" id="CHEBI:33737"/>
        <dbReference type="ChEBI" id="CHEBI:33738"/>
        <dbReference type="ChEBI" id="CHEBI:57844"/>
        <dbReference type="ChEBI" id="CHEBI:57856"/>
        <dbReference type="ChEBI" id="CHEBI:59789"/>
        <dbReference type="ChEBI" id="CHEBI:74411"/>
        <dbReference type="ChEBI" id="CHEBI:74497"/>
        <dbReference type="EC" id="2.1.1.192"/>
    </reaction>
</comment>
<evidence type="ECO:0000313" key="17">
    <source>
        <dbReference type="Proteomes" id="UP000712673"/>
    </source>
</evidence>
<keyword evidence="11 14" id="KW-0408">Iron</keyword>
<dbReference type="InterPro" id="IPR040072">
    <property type="entry name" value="Methyltransferase_A"/>
</dbReference>
<keyword evidence="10 14" id="KW-0479">Metal-binding</keyword>
<evidence type="ECO:0000256" key="14">
    <source>
        <dbReference type="HAMAP-Rule" id="MF_01849"/>
    </source>
</evidence>
<dbReference type="EMBL" id="VGLS01000362">
    <property type="protein sequence ID" value="MBM3224605.1"/>
    <property type="molecule type" value="Genomic_DNA"/>
</dbReference>
<dbReference type="InterPro" id="IPR007197">
    <property type="entry name" value="rSAM"/>
</dbReference>
<dbReference type="AlphaFoldDB" id="A0A937W3Q7"/>
<keyword evidence="6 14" id="KW-0489">Methyltransferase</keyword>
<feature type="binding site" evidence="14">
    <location>
        <position position="293"/>
    </location>
    <ligand>
        <name>S-adenosyl-L-methionine</name>
        <dbReference type="ChEBI" id="CHEBI:59789"/>
    </ligand>
</feature>
<dbReference type="GO" id="GO:0070040">
    <property type="term" value="F:rRNA (adenine(2503)-C2-)-methyltransferase activity"/>
    <property type="evidence" value="ECO:0007669"/>
    <property type="project" value="UniProtKB-UniRule"/>
</dbReference>
<keyword evidence="5 14" id="KW-0698">rRNA processing</keyword>
<dbReference type="SFLD" id="SFLDF00275">
    <property type="entry name" value="adenosine_C2_methyltransferase"/>
    <property type="match status" value="1"/>
</dbReference>
<feature type="binding site" evidence="14">
    <location>
        <position position="112"/>
    </location>
    <ligand>
        <name>[4Fe-4S] cluster</name>
        <dbReference type="ChEBI" id="CHEBI:49883"/>
        <note>4Fe-4S-S-AdoMet</note>
    </ligand>
</feature>
<evidence type="ECO:0000256" key="1">
    <source>
        <dbReference type="ARBA" id="ARBA00004496"/>
    </source>
</evidence>
<dbReference type="GO" id="GO:0000049">
    <property type="term" value="F:tRNA binding"/>
    <property type="evidence" value="ECO:0007669"/>
    <property type="project" value="UniProtKB-UniRule"/>
</dbReference>
<evidence type="ECO:0000256" key="9">
    <source>
        <dbReference type="ARBA" id="ARBA00022694"/>
    </source>
</evidence>
<feature type="domain" description="Radical SAM core" evidence="15">
    <location>
        <begin position="98"/>
        <end position="331"/>
    </location>
</feature>
<dbReference type="PANTHER" id="PTHR30544:SF5">
    <property type="entry name" value="RADICAL SAM CORE DOMAIN-CONTAINING PROTEIN"/>
    <property type="match status" value="1"/>
</dbReference>
<evidence type="ECO:0000259" key="15">
    <source>
        <dbReference type="PROSITE" id="PS51918"/>
    </source>
</evidence>
<evidence type="ECO:0000256" key="8">
    <source>
        <dbReference type="ARBA" id="ARBA00022691"/>
    </source>
</evidence>
<dbReference type="InterPro" id="IPR048641">
    <property type="entry name" value="RlmN_N"/>
</dbReference>
<dbReference type="GO" id="GO:0030488">
    <property type="term" value="P:tRNA methylation"/>
    <property type="evidence" value="ECO:0007669"/>
    <property type="project" value="UniProtKB-UniRule"/>
</dbReference>
<feature type="binding site" evidence="14">
    <location>
        <position position="194"/>
    </location>
    <ligand>
        <name>S-adenosyl-L-methionine</name>
        <dbReference type="ChEBI" id="CHEBI:59789"/>
    </ligand>
</feature>
<feature type="binding site" evidence="14">
    <location>
        <position position="116"/>
    </location>
    <ligand>
        <name>[4Fe-4S] cluster</name>
        <dbReference type="ChEBI" id="CHEBI:49883"/>
        <note>4Fe-4S-S-AdoMet</note>
    </ligand>
</feature>
<organism evidence="16 17">
    <name type="scientific">Tectimicrobiota bacterium</name>
    <dbReference type="NCBI Taxonomy" id="2528274"/>
    <lineage>
        <taxon>Bacteria</taxon>
        <taxon>Pseudomonadati</taxon>
        <taxon>Nitrospinota/Tectimicrobiota group</taxon>
        <taxon>Candidatus Tectimicrobiota</taxon>
    </lineage>
</organism>
<evidence type="ECO:0000256" key="13">
    <source>
        <dbReference type="ARBA" id="ARBA00023157"/>
    </source>
</evidence>
<keyword evidence="4 14" id="KW-0963">Cytoplasm</keyword>
<reference evidence="16" key="1">
    <citation type="submission" date="2019-03" db="EMBL/GenBank/DDBJ databases">
        <title>Lake Tanganyika Metagenome-Assembled Genomes (MAGs).</title>
        <authorList>
            <person name="Tran P."/>
        </authorList>
    </citation>
    <scope>NUCLEOTIDE SEQUENCE</scope>
    <source>
        <strain evidence="16">K_DeepCast_65m_m2_066</strain>
    </source>
</reference>
<dbReference type="SFLD" id="SFLDS00029">
    <property type="entry name" value="Radical_SAM"/>
    <property type="match status" value="1"/>
</dbReference>
<dbReference type="Gene3D" id="1.10.150.530">
    <property type="match status" value="1"/>
</dbReference>
<sequence>MALTDLRDLQLHDMAALLAEAGEPAFRATQLCHWVYKRQATAVQHMTDLPEALRQRLSHQCYVSTLAPLRQQQSEDGTQKWLFRLEDGNQIETVLIPAGDKRTICVSTQVGCAIGCRFCLTAQGGLVRSLRPAEIVSQVLHFQEPGKTPERAFSNIVFMGMGEPLDNFHGTVQAIRTLTADWGLGISPRRITVSTSGLVRRLEAFGREDLKVQLAVSLNATTDAVRTEIMPINKAYPLDTLLASCRAFPLAMRQRITFEYVLLRDVNDTLDDAKRLVKLMHGLRCKINLLPFNEIPGVPYQRPSEDTVQRFQTYLAQHGLSAFVRQSRGRDISAACGQLRFEERTMKRLTHQTRQATMPVTLAVPGREAGAISQAAAERREGER</sequence>
<dbReference type="InterPro" id="IPR027492">
    <property type="entry name" value="RNA_MTrfase_RlmN"/>
</dbReference>
<dbReference type="PIRSF" id="PIRSF006004">
    <property type="entry name" value="CHP00048"/>
    <property type="match status" value="1"/>
</dbReference>
<dbReference type="GO" id="GO:0051539">
    <property type="term" value="F:4 iron, 4 sulfur cluster binding"/>
    <property type="evidence" value="ECO:0007669"/>
    <property type="project" value="UniProtKB-UniRule"/>
</dbReference>
<dbReference type="SFLD" id="SFLDG01062">
    <property type="entry name" value="methyltransferase_(Class_A)"/>
    <property type="match status" value="1"/>
</dbReference>
<dbReference type="CDD" id="cd01335">
    <property type="entry name" value="Radical_SAM"/>
    <property type="match status" value="1"/>
</dbReference>
<comment type="subcellular location">
    <subcellularLocation>
        <location evidence="1 14">Cytoplasm</location>
    </subcellularLocation>
</comment>
<comment type="miscellaneous">
    <text evidence="14">Reaction proceeds by a ping-pong mechanism involving intermediate methylation of a conserved cysteine residue.</text>
</comment>
<dbReference type="GO" id="GO:0046872">
    <property type="term" value="F:metal ion binding"/>
    <property type="evidence" value="ECO:0007669"/>
    <property type="project" value="UniProtKB-KW"/>
</dbReference>
<proteinExistence type="inferred from homology"/>
<dbReference type="NCBIfam" id="TIGR00048">
    <property type="entry name" value="rRNA_mod_RlmN"/>
    <property type="match status" value="1"/>
</dbReference>
<evidence type="ECO:0000313" key="16">
    <source>
        <dbReference type="EMBL" id="MBM3224605.1"/>
    </source>
</evidence>
<keyword evidence="7 14" id="KW-0808">Transferase</keyword>
<feature type="binding site" evidence="14">
    <location>
        <position position="119"/>
    </location>
    <ligand>
        <name>[4Fe-4S] cluster</name>
        <dbReference type="ChEBI" id="CHEBI:49883"/>
        <note>4Fe-4S-S-AdoMet</note>
    </ligand>
</feature>
<dbReference type="InterPro" id="IPR004383">
    <property type="entry name" value="rRNA_lsu_MTrfase_RlmN/Cfr"/>
</dbReference>
<evidence type="ECO:0000256" key="12">
    <source>
        <dbReference type="ARBA" id="ARBA00023014"/>
    </source>
</evidence>
<comment type="function">
    <text evidence="14">Specifically methylates position 2 of adenine 2503 in 23S rRNA and position 2 of adenine 37 in tRNAs.</text>
</comment>
<dbReference type="GO" id="GO:0070475">
    <property type="term" value="P:rRNA base methylation"/>
    <property type="evidence" value="ECO:0007669"/>
    <property type="project" value="UniProtKB-UniRule"/>
</dbReference>
<evidence type="ECO:0000256" key="7">
    <source>
        <dbReference type="ARBA" id="ARBA00022679"/>
    </source>
</evidence>
<feature type="active site" description="Proton acceptor" evidence="14">
    <location>
        <position position="92"/>
    </location>
</feature>
<dbReference type="GO" id="GO:0005737">
    <property type="term" value="C:cytoplasm"/>
    <property type="evidence" value="ECO:0007669"/>
    <property type="project" value="UniProtKB-SubCell"/>
</dbReference>
<gene>
    <name evidence="14 16" type="primary">rlmN</name>
    <name evidence="16" type="ORF">FJZ47_12490</name>
</gene>
<keyword evidence="12 14" id="KW-0411">Iron-sulfur</keyword>
<feature type="binding site" evidence="14">
    <location>
        <begin position="217"/>
        <end position="219"/>
    </location>
    <ligand>
        <name>S-adenosyl-L-methionine</name>
        <dbReference type="ChEBI" id="CHEBI:59789"/>
    </ligand>
</feature>
<keyword evidence="3 14" id="KW-0004">4Fe-4S</keyword>
<name>A0A937W3Q7_UNCTE</name>